<gene>
    <name evidence="1" type="ORF">SAMN04488540_11275</name>
</gene>
<keyword evidence="2" id="KW-1185">Reference proteome</keyword>
<dbReference type="Proteomes" id="UP000199527">
    <property type="component" value="Unassembled WGS sequence"/>
</dbReference>
<dbReference type="Pfam" id="PF09650">
    <property type="entry name" value="PHA_gran_rgn"/>
    <property type="match status" value="1"/>
</dbReference>
<dbReference type="InterPro" id="IPR013433">
    <property type="entry name" value="PHA_gran_rgn"/>
</dbReference>
<dbReference type="NCBIfam" id="TIGR02610">
    <property type="entry name" value="PHA_gran_rgn"/>
    <property type="match status" value="1"/>
</dbReference>
<sequence>MTAIFIQRSHQLGHQGIRDLSEKMAHDLQRQYQIRWQWQGERMTFRRMGARGILVPEAQLVTLDMKLGLVLIPVAPMIRQGIEETLDGLLI</sequence>
<dbReference type="AlphaFoldDB" id="A0A1G8W3D2"/>
<proteinExistence type="predicted"/>
<organism evidence="1 2">
    <name type="scientific">Ferrimonas sediminum</name>
    <dbReference type="NCBI Taxonomy" id="718193"/>
    <lineage>
        <taxon>Bacteria</taxon>
        <taxon>Pseudomonadati</taxon>
        <taxon>Pseudomonadota</taxon>
        <taxon>Gammaproteobacteria</taxon>
        <taxon>Alteromonadales</taxon>
        <taxon>Ferrimonadaceae</taxon>
        <taxon>Ferrimonas</taxon>
    </lineage>
</organism>
<protein>
    <submittedName>
        <fullName evidence="1">Putative polyhydroxyalkanoic acid system protein</fullName>
    </submittedName>
</protein>
<dbReference type="EMBL" id="FNEM01000012">
    <property type="protein sequence ID" value="SDJ72597.1"/>
    <property type="molecule type" value="Genomic_DNA"/>
</dbReference>
<evidence type="ECO:0000313" key="1">
    <source>
        <dbReference type="EMBL" id="SDJ72597.1"/>
    </source>
</evidence>
<name>A0A1G8W3D2_9GAMM</name>
<evidence type="ECO:0000313" key="2">
    <source>
        <dbReference type="Proteomes" id="UP000199527"/>
    </source>
</evidence>
<dbReference type="RefSeq" id="WP_176819316.1">
    <property type="nucleotide sequence ID" value="NZ_FNEM01000012.1"/>
</dbReference>
<reference evidence="2" key="1">
    <citation type="submission" date="2016-10" db="EMBL/GenBank/DDBJ databases">
        <authorList>
            <person name="Varghese N."/>
            <person name="Submissions S."/>
        </authorList>
    </citation>
    <scope>NUCLEOTIDE SEQUENCE [LARGE SCALE GENOMIC DNA]</scope>
    <source>
        <strain evidence="2">DSM 23317</strain>
    </source>
</reference>
<accession>A0A1G8W3D2</accession>